<comment type="catalytic activity">
    <reaction evidence="2 10">
        <text>beta-D-fructose 1-phosphate + H2O = D-fructose + phosphate</text>
        <dbReference type="Rhea" id="RHEA:35603"/>
        <dbReference type="ChEBI" id="CHEBI:15377"/>
        <dbReference type="ChEBI" id="CHEBI:37721"/>
        <dbReference type="ChEBI" id="CHEBI:43474"/>
        <dbReference type="ChEBI" id="CHEBI:138881"/>
    </reaction>
</comment>
<keyword evidence="6 10" id="KW-0378">Hydrolase</keyword>
<dbReference type="GO" id="GO:0046872">
    <property type="term" value="F:metal ion binding"/>
    <property type="evidence" value="ECO:0007669"/>
    <property type="project" value="UniProtKB-UniRule"/>
</dbReference>
<dbReference type="GO" id="GO:0005634">
    <property type="term" value="C:nucleus"/>
    <property type="evidence" value="ECO:0007669"/>
    <property type="project" value="TreeGrafter"/>
</dbReference>
<evidence type="ECO:0000256" key="5">
    <source>
        <dbReference type="ARBA" id="ARBA00022723"/>
    </source>
</evidence>
<comment type="similarity">
    <text evidence="3 10">Belongs to the damage-control phosphatase family. Sugar phosphate phosphatase III subfamily.</text>
</comment>
<name>A0A9P0DXK7_NEZVI</name>
<keyword evidence="5 10" id="KW-0479">Metal-binding</keyword>
<evidence type="ECO:0000256" key="9">
    <source>
        <dbReference type="ARBA" id="ARBA00048809"/>
    </source>
</evidence>
<dbReference type="AlphaFoldDB" id="A0A9P0DXK7"/>
<dbReference type="SUPFAM" id="SSF111321">
    <property type="entry name" value="AF1104-like"/>
    <property type="match status" value="1"/>
</dbReference>
<keyword evidence="7 10" id="KW-0464">Manganese</keyword>
<dbReference type="InterPro" id="IPR036075">
    <property type="entry name" value="ARMT-1-like_metal-bd_sf"/>
</dbReference>
<reference evidence="12" key="1">
    <citation type="submission" date="2022-01" db="EMBL/GenBank/DDBJ databases">
        <authorList>
            <person name="King R."/>
        </authorList>
    </citation>
    <scope>NUCLEOTIDE SEQUENCE</scope>
</reference>
<feature type="domain" description="Damage-control phosphatase ARMT1-like metal-binding" evidence="11">
    <location>
        <begin position="81"/>
        <end position="465"/>
    </location>
</feature>
<keyword evidence="4" id="KW-0533">Nickel</keyword>
<comment type="domain">
    <text evidence="10">Subfamily III proteins have a conserved RTxK motif about 40-50 residues from the C-terminus; the threonine may be replaced by serine or cysteine.</text>
</comment>
<dbReference type="EC" id="2.1.1.-" evidence="10"/>
<dbReference type="Gene3D" id="3.40.50.10880">
    <property type="entry name" value="Uncharacterised protein PF01937, DUF89, domain 3"/>
    <property type="match status" value="1"/>
</dbReference>
<evidence type="ECO:0000256" key="1">
    <source>
        <dbReference type="ARBA" id="ARBA00000807"/>
    </source>
</evidence>
<dbReference type="OrthoDB" id="541375at2759"/>
<dbReference type="GO" id="GO:0032259">
    <property type="term" value="P:methylation"/>
    <property type="evidence" value="ECO:0007669"/>
    <property type="project" value="UniProtKB-KW"/>
</dbReference>
<dbReference type="Gene3D" id="1.20.930.60">
    <property type="match status" value="1"/>
</dbReference>
<evidence type="ECO:0000256" key="2">
    <source>
        <dbReference type="ARBA" id="ARBA00001326"/>
    </source>
</evidence>
<dbReference type="PANTHER" id="PTHR12260:SF6">
    <property type="entry name" value="DAMAGE-CONTROL PHOSPHATASE ARMT1"/>
    <property type="match status" value="1"/>
</dbReference>
<evidence type="ECO:0000256" key="4">
    <source>
        <dbReference type="ARBA" id="ARBA00022596"/>
    </source>
</evidence>
<dbReference type="InterPro" id="IPR002791">
    <property type="entry name" value="ARMT1-like_metal-bd"/>
</dbReference>
<evidence type="ECO:0000313" key="12">
    <source>
        <dbReference type="EMBL" id="CAH1388657.1"/>
    </source>
</evidence>
<evidence type="ECO:0000256" key="8">
    <source>
        <dbReference type="ARBA" id="ARBA00045980"/>
    </source>
</evidence>
<dbReference type="Pfam" id="PF01937">
    <property type="entry name" value="ARMT1-like_dom"/>
    <property type="match status" value="1"/>
</dbReference>
<comment type="catalytic activity">
    <reaction evidence="9 10">
        <text>beta-D-fructose 6-phosphate = dihydroxyacetone + D-glyceraldehyde 3-phosphate</text>
        <dbReference type="Rhea" id="RHEA:28002"/>
        <dbReference type="ChEBI" id="CHEBI:16016"/>
        <dbReference type="ChEBI" id="CHEBI:57634"/>
        <dbReference type="ChEBI" id="CHEBI:59776"/>
    </reaction>
</comment>
<evidence type="ECO:0000256" key="3">
    <source>
        <dbReference type="ARBA" id="ARBA00009519"/>
    </source>
</evidence>
<keyword evidence="13" id="KW-1185">Reference proteome</keyword>
<protein>
    <recommendedName>
        <fullName evidence="10">Sugar phosphate phosphatase</fullName>
        <ecNumber evidence="10">2.1.1.-</ecNumber>
        <ecNumber evidence="10">3.1.3.-</ecNumber>
    </recommendedName>
</protein>
<comment type="cofactor">
    <cofactor evidence="10">
        <name>Mn(2+)</name>
        <dbReference type="ChEBI" id="CHEBI:29035"/>
    </cofactor>
    <cofactor evidence="10">
        <name>Ni(2+)</name>
        <dbReference type="ChEBI" id="CHEBI:49786"/>
    </cofactor>
</comment>
<comment type="function">
    <text evidence="8 10">Metal-dependent phosphatase that shows phosphatase activity against several substrates, including fructose-1-phosphate and fructose-6-phosphate. Its preference for fructose-1-phosphate, a strong glycating agent that causes DNA damage rather than a canonical yeast metabolite, suggests a damage-control function in hexose phosphate metabolism. Has also been shown to have O-methyltransferase activity that methylates glutamate residues of target proteins to form gamma-glutamyl methyl ester residues. Possibly methylates PCNA, suggesting it is involved in the DNA damage response.</text>
</comment>
<evidence type="ECO:0000256" key="10">
    <source>
        <dbReference type="RuleBase" id="RU367030"/>
    </source>
</evidence>
<evidence type="ECO:0000259" key="11">
    <source>
        <dbReference type="Pfam" id="PF01937"/>
    </source>
</evidence>
<evidence type="ECO:0000256" key="6">
    <source>
        <dbReference type="ARBA" id="ARBA00022801"/>
    </source>
</evidence>
<sequence>MILRQIVHVLMGRKFKILNVKKNLWTDPFKYCNTLFHTNFNKLNSVEETSETLMNIVLDLPTPRNEKLSAKYKRSFAYPSMKDRVPVILSKLVDLLYREKQNIINIYGEGAEEELKTAIGEISQLKNHVQTGKPFEKFSSSDPDTDIWNADLEGFIKNGSKLNYYEAIWLFAECYLYRKIREIFATKSCLNILDPFFYQKSLLLTDSLPAIGPIMTHMEEEGLLDTSKSLSQKQLQEELTMLLKCTLWANRLDLSLAGGTVEVQSDLLHQVRNWDDNILVNDLERVSCLLVAVENSSKIVDYVTDNSGLEILCDLFLADYLVSKCNVKQLNFRLKPIPWYVSDVMPKDFYQTVEAVRSSKNPIYRKFGERWQKHIDEGIWKVKVDLYWCLGKPYSDMVDSDPQLYKELSSSSLIIFKGDLNYRKLVQDINWDPITPFSEAIGKFHPAPLVTLRTCKADVICGLEKDLAEVMNAKYDDWLVSGNFAVVQFDSP</sequence>
<evidence type="ECO:0000313" key="13">
    <source>
        <dbReference type="Proteomes" id="UP001152798"/>
    </source>
</evidence>
<dbReference type="Proteomes" id="UP001152798">
    <property type="component" value="Chromosome 1"/>
</dbReference>
<dbReference type="InterPro" id="IPR039763">
    <property type="entry name" value="ARMT1"/>
</dbReference>
<dbReference type="EC" id="3.1.3.-" evidence="10"/>
<proteinExistence type="inferred from homology"/>
<dbReference type="GO" id="GO:0006974">
    <property type="term" value="P:DNA damage response"/>
    <property type="evidence" value="ECO:0007669"/>
    <property type="project" value="TreeGrafter"/>
</dbReference>
<evidence type="ECO:0000256" key="7">
    <source>
        <dbReference type="ARBA" id="ARBA00023211"/>
    </source>
</evidence>
<keyword evidence="10" id="KW-0808">Transferase</keyword>
<dbReference type="EMBL" id="OV725077">
    <property type="protein sequence ID" value="CAH1388657.1"/>
    <property type="molecule type" value="Genomic_DNA"/>
</dbReference>
<comment type="catalytic activity">
    <reaction evidence="1 10">
        <text>L-glutamyl-[protein] + S-adenosyl-L-methionine = [protein]-L-glutamate 5-O-methyl ester + S-adenosyl-L-homocysteine</text>
        <dbReference type="Rhea" id="RHEA:24452"/>
        <dbReference type="Rhea" id="RHEA-COMP:10208"/>
        <dbReference type="Rhea" id="RHEA-COMP:10311"/>
        <dbReference type="ChEBI" id="CHEBI:29973"/>
        <dbReference type="ChEBI" id="CHEBI:57856"/>
        <dbReference type="ChEBI" id="CHEBI:59789"/>
        <dbReference type="ChEBI" id="CHEBI:82795"/>
    </reaction>
</comment>
<keyword evidence="10" id="KW-0489">Methyltransferase</keyword>
<dbReference type="GO" id="GO:0051998">
    <property type="term" value="F:protein carboxyl O-methyltransferase activity"/>
    <property type="evidence" value="ECO:0007669"/>
    <property type="project" value="UniProtKB-UniRule"/>
</dbReference>
<gene>
    <name evidence="12" type="ORF">NEZAVI_LOCUS232</name>
</gene>
<organism evidence="12 13">
    <name type="scientific">Nezara viridula</name>
    <name type="common">Southern green stink bug</name>
    <name type="synonym">Cimex viridulus</name>
    <dbReference type="NCBI Taxonomy" id="85310"/>
    <lineage>
        <taxon>Eukaryota</taxon>
        <taxon>Metazoa</taxon>
        <taxon>Ecdysozoa</taxon>
        <taxon>Arthropoda</taxon>
        <taxon>Hexapoda</taxon>
        <taxon>Insecta</taxon>
        <taxon>Pterygota</taxon>
        <taxon>Neoptera</taxon>
        <taxon>Paraneoptera</taxon>
        <taxon>Hemiptera</taxon>
        <taxon>Heteroptera</taxon>
        <taxon>Panheteroptera</taxon>
        <taxon>Pentatomomorpha</taxon>
        <taxon>Pentatomoidea</taxon>
        <taxon>Pentatomidae</taxon>
        <taxon>Pentatominae</taxon>
        <taxon>Nezara</taxon>
    </lineage>
</organism>
<dbReference type="PANTHER" id="PTHR12260">
    <property type="entry name" value="DAMAGE-CONTROL PHOSPHATASE ARMT1"/>
    <property type="match status" value="1"/>
</dbReference>
<dbReference type="GO" id="GO:0016791">
    <property type="term" value="F:phosphatase activity"/>
    <property type="evidence" value="ECO:0007669"/>
    <property type="project" value="TreeGrafter"/>
</dbReference>
<accession>A0A9P0DXK7</accession>